<dbReference type="EMBL" id="JAWDGP010004208">
    <property type="protein sequence ID" value="KAK3766637.1"/>
    <property type="molecule type" value="Genomic_DNA"/>
</dbReference>
<comment type="caution">
    <text evidence="1">The sequence shown here is derived from an EMBL/GenBank/DDBJ whole genome shotgun (WGS) entry which is preliminary data.</text>
</comment>
<dbReference type="Proteomes" id="UP001283361">
    <property type="component" value="Unassembled WGS sequence"/>
</dbReference>
<organism evidence="1 2">
    <name type="scientific">Elysia crispata</name>
    <name type="common">lettuce slug</name>
    <dbReference type="NCBI Taxonomy" id="231223"/>
    <lineage>
        <taxon>Eukaryota</taxon>
        <taxon>Metazoa</taxon>
        <taxon>Spiralia</taxon>
        <taxon>Lophotrochozoa</taxon>
        <taxon>Mollusca</taxon>
        <taxon>Gastropoda</taxon>
        <taxon>Heterobranchia</taxon>
        <taxon>Euthyneura</taxon>
        <taxon>Panpulmonata</taxon>
        <taxon>Sacoglossa</taxon>
        <taxon>Placobranchoidea</taxon>
        <taxon>Plakobranchidae</taxon>
        <taxon>Elysia</taxon>
    </lineage>
</organism>
<dbReference type="AlphaFoldDB" id="A0AAE1DDN4"/>
<reference evidence="1" key="1">
    <citation type="journal article" date="2023" name="G3 (Bethesda)">
        <title>A reference genome for the long-term kleptoplast-retaining sea slug Elysia crispata morphotype clarki.</title>
        <authorList>
            <person name="Eastman K.E."/>
            <person name="Pendleton A.L."/>
            <person name="Shaikh M.A."/>
            <person name="Suttiyut T."/>
            <person name="Ogas R."/>
            <person name="Tomko P."/>
            <person name="Gavelis G."/>
            <person name="Widhalm J.R."/>
            <person name="Wisecaver J.H."/>
        </authorList>
    </citation>
    <scope>NUCLEOTIDE SEQUENCE</scope>
    <source>
        <strain evidence="1">ECLA1</strain>
    </source>
</reference>
<protein>
    <submittedName>
        <fullName evidence="1">Uncharacterized protein</fullName>
    </submittedName>
</protein>
<accession>A0AAE1DDN4</accession>
<sequence length="124" mass="14480">MSISRRGQLGLGVEWLEKFLLVVLILRLETEWTHISHCFKLLSHSSSLVSYQLYKKRYKSQYREQSEASKLPFDGAHVPLISHIRFTAAIKFLPQSSRDATRFELVRRRNGDGDQRHRQNVPSV</sequence>
<evidence type="ECO:0000313" key="1">
    <source>
        <dbReference type="EMBL" id="KAK3766637.1"/>
    </source>
</evidence>
<gene>
    <name evidence="1" type="ORF">RRG08_042416</name>
</gene>
<proteinExistence type="predicted"/>
<name>A0AAE1DDN4_9GAST</name>
<keyword evidence="2" id="KW-1185">Reference proteome</keyword>
<evidence type="ECO:0000313" key="2">
    <source>
        <dbReference type="Proteomes" id="UP001283361"/>
    </source>
</evidence>